<proteinExistence type="predicted"/>
<gene>
    <name evidence="1" type="ORF">NM208_g2244</name>
</gene>
<comment type="caution">
    <text evidence="1">The sequence shown here is derived from an EMBL/GenBank/DDBJ whole genome shotgun (WGS) entry which is preliminary data.</text>
</comment>
<evidence type="ECO:0000313" key="1">
    <source>
        <dbReference type="EMBL" id="KAJ3545948.1"/>
    </source>
</evidence>
<organism evidence="1 2">
    <name type="scientific">Fusarium decemcellulare</name>
    <dbReference type="NCBI Taxonomy" id="57161"/>
    <lineage>
        <taxon>Eukaryota</taxon>
        <taxon>Fungi</taxon>
        <taxon>Dikarya</taxon>
        <taxon>Ascomycota</taxon>
        <taxon>Pezizomycotina</taxon>
        <taxon>Sordariomycetes</taxon>
        <taxon>Hypocreomycetidae</taxon>
        <taxon>Hypocreales</taxon>
        <taxon>Nectriaceae</taxon>
        <taxon>Fusarium</taxon>
        <taxon>Fusarium decemcellulare species complex</taxon>
    </lineage>
</organism>
<keyword evidence="2" id="KW-1185">Reference proteome</keyword>
<sequence>MNITSYDTIGRQQTEPNGAAQKEAGKQRLTSGPNEPVVITSHTRNVYSDIEVPKLKIDAESESESGEEQAKLKSHYTISEDTIGAGTRARLSAIDSNGASHQRSMRRRRRRPVTIAGSMPQSPLLLPEASSDPTAKSTPDTYAQQARLQLHDFNIQYRKSLNAKSHLSLANPPRVNRVVDVADVAPYPSFSLSETIGDTQENTGVQASGPGVCPSEEDALLSETSLLQSMMQRIMKLEAENQDLRKDSQSPLSIPFQTFHCLESSDPDSDGTIYLSEPDWEIHGQQINLRGRLPVLDPDGYEQNQRLSFAIYKGYPLEHHRAVADAAMKANKPLPAPEPTIQTVKLVSKEMVDAMKAFFDQNPSLQSECPKLVEGVALEAPYNWWYHRRKSHRIHSLPQRQADLVMAVVDWIESNYSSFYNTISDQFDRGMVARTSMEYLIQPGDVLVSYSDGAPRGYVALARPRPTNEYESFHNNDPQLGQTKIGCSWRIPSWSFAYAGDFFPTKTRISLTFQIYSEDDEIEIANLTVIPLAYASDEVKELLFQRGHKFWKLRTKQLISYRGDSKASSQIRERFMVDFSTYKELHPYNHYSQKSRDSLEVTTNLPVDSGELEEPDVYVFPTMVPGFDLRRKKWVDLNVDQISDVDWNEKAFQSLVADEDMKELILALVTNQLDDEKGTDVINHKGNGLIMLLHGSPGTGKTFTAESVAEIARKPLYPVTCGDIGTEPEAVEKYLQSVFHLGKIWDCVVLLDEAEVFLEQRTLQDLKRNALVSVFLRALEYYDGILILTTNRVGTFDEAFRSRIQLALRYEKLKDYQRRQIWRNFLSRLKELGEEDNIDFDDIVLNLDELVKYPMNGRQIRNSITTARQLAKYMKRKMTYSHLKRAITVADKFDKYLADVQEGDVEECGGRGEDGRYSPEYFARVDQVR</sequence>
<name>A0ACC1STB6_9HYPO</name>
<dbReference type="EMBL" id="JANRMS010000131">
    <property type="protein sequence ID" value="KAJ3545948.1"/>
    <property type="molecule type" value="Genomic_DNA"/>
</dbReference>
<protein>
    <submittedName>
        <fullName evidence="1">Uncharacterized protein</fullName>
    </submittedName>
</protein>
<evidence type="ECO:0000313" key="2">
    <source>
        <dbReference type="Proteomes" id="UP001148629"/>
    </source>
</evidence>
<dbReference type="Proteomes" id="UP001148629">
    <property type="component" value="Unassembled WGS sequence"/>
</dbReference>
<reference evidence="1" key="1">
    <citation type="submission" date="2022-08" db="EMBL/GenBank/DDBJ databases">
        <title>Genome Sequence of Fusarium decemcellulare.</title>
        <authorList>
            <person name="Buettner E."/>
        </authorList>
    </citation>
    <scope>NUCLEOTIDE SEQUENCE</scope>
    <source>
        <strain evidence="1">Babe19</strain>
    </source>
</reference>
<accession>A0ACC1STB6</accession>